<organism evidence="1 2">
    <name type="scientific">Actinoplanes couchii</name>
    <dbReference type="NCBI Taxonomy" id="403638"/>
    <lineage>
        <taxon>Bacteria</taxon>
        <taxon>Bacillati</taxon>
        <taxon>Actinomycetota</taxon>
        <taxon>Actinomycetes</taxon>
        <taxon>Micromonosporales</taxon>
        <taxon>Micromonosporaceae</taxon>
        <taxon>Actinoplanes</taxon>
    </lineage>
</organism>
<dbReference type="InterPro" id="IPR046491">
    <property type="entry name" value="DUF6584"/>
</dbReference>
<sequence length="186" mass="20551">MGRPEVLSRAQADLERGHTRLARQRLVGLLADDPQDLDVRARLADVYRREGNLAEAGRWAFLTEDAEPRELAAFAKQYRSATERLRVLRLRGENPRELGPLAEPRYTELVARAAAQATVKDLLPEPVPDDPRPVERITPKPVAKAPAGDWSLSDILCLLVVFGPPTVALGVILYELVVAAVEALIH</sequence>
<evidence type="ECO:0000313" key="1">
    <source>
        <dbReference type="EMBL" id="GID59068.1"/>
    </source>
</evidence>
<dbReference type="EMBL" id="BOMG01000094">
    <property type="protein sequence ID" value="GID59068.1"/>
    <property type="molecule type" value="Genomic_DNA"/>
</dbReference>
<dbReference type="Pfam" id="PF20225">
    <property type="entry name" value="DUF6584"/>
    <property type="match status" value="1"/>
</dbReference>
<accession>A0ABQ3XKQ2</accession>
<dbReference type="RefSeq" id="WP_203804748.1">
    <property type="nucleotide sequence ID" value="NZ_BAAAQE010000094.1"/>
</dbReference>
<keyword evidence="2" id="KW-1185">Reference proteome</keyword>
<proteinExistence type="predicted"/>
<name>A0ABQ3XKQ2_9ACTN</name>
<dbReference type="Proteomes" id="UP000612282">
    <property type="component" value="Unassembled WGS sequence"/>
</dbReference>
<comment type="caution">
    <text evidence="1">The sequence shown here is derived from an EMBL/GenBank/DDBJ whole genome shotgun (WGS) entry which is preliminary data.</text>
</comment>
<reference evidence="1 2" key="1">
    <citation type="submission" date="2021-01" db="EMBL/GenBank/DDBJ databases">
        <title>Whole genome shotgun sequence of Actinoplanes couchii NBRC 106145.</title>
        <authorList>
            <person name="Komaki H."/>
            <person name="Tamura T."/>
        </authorList>
    </citation>
    <scope>NUCLEOTIDE SEQUENCE [LARGE SCALE GENOMIC DNA]</scope>
    <source>
        <strain evidence="1 2">NBRC 106145</strain>
    </source>
</reference>
<evidence type="ECO:0000313" key="2">
    <source>
        <dbReference type="Proteomes" id="UP000612282"/>
    </source>
</evidence>
<gene>
    <name evidence="1" type="ORF">Aco03nite_074720</name>
</gene>
<protein>
    <submittedName>
        <fullName evidence="1">Uncharacterized protein</fullName>
    </submittedName>
</protein>